<reference evidence="4" key="3">
    <citation type="submission" date="2020-12" db="UniProtKB">
        <authorList>
            <consortium name="EnsemblPlants"/>
        </authorList>
    </citation>
    <scope>IDENTIFICATION</scope>
</reference>
<keyword evidence="2" id="KW-1133">Transmembrane helix</keyword>
<dbReference type="GeneID" id="112294883"/>
<dbReference type="Gramene" id="Pp3c17_23380V3.3">
    <property type="protein sequence ID" value="Pp3c17_23380V3.3"/>
    <property type="gene ID" value="Pp3c17_23380"/>
</dbReference>
<evidence type="ECO:0000313" key="3">
    <source>
        <dbReference type="EMBL" id="PNR36679.1"/>
    </source>
</evidence>
<keyword evidence="1" id="KW-0802">TPR repeat</keyword>
<feature type="repeat" description="TPR" evidence="1">
    <location>
        <begin position="87"/>
        <end position="120"/>
    </location>
</feature>
<reference evidence="3 5" key="2">
    <citation type="journal article" date="2018" name="Plant J.">
        <title>The Physcomitrella patens chromosome-scale assembly reveals moss genome structure and evolution.</title>
        <authorList>
            <person name="Lang D."/>
            <person name="Ullrich K.K."/>
            <person name="Murat F."/>
            <person name="Fuchs J."/>
            <person name="Jenkins J."/>
            <person name="Haas F.B."/>
            <person name="Piednoel M."/>
            <person name="Gundlach H."/>
            <person name="Van Bel M."/>
            <person name="Meyberg R."/>
            <person name="Vives C."/>
            <person name="Morata J."/>
            <person name="Symeonidi A."/>
            <person name="Hiss M."/>
            <person name="Muchero W."/>
            <person name="Kamisugi Y."/>
            <person name="Saleh O."/>
            <person name="Blanc G."/>
            <person name="Decker E.L."/>
            <person name="van Gessel N."/>
            <person name="Grimwood J."/>
            <person name="Hayes R.D."/>
            <person name="Graham S.W."/>
            <person name="Gunter L.E."/>
            <person name="McDaniel S.F."/>
            <person name="Hoernstein S.N.W."/>
            <person name="Larsson A."/>
            <person name="Li F.W."/>
            <person name="Perroud P.F."/>
            <person name="Phillips J."/>
            <person name="Ranjan P."/>
            <person name="Rokshar D.S."/>
            <person name="Rothfels C.J."/>
            <person name="Schneider L."/>
            <person name="Shu S."/>
            <person name="Stevenson D.W."/>
            <person name="Thummler F."/>
            <person name="Tillich M."/>
            <person name="Villarreal Aguilar J.C."/>
            <person name="Widiez T."/>
            <person name="Wong G.K."/>
            <person name="Wymore A."/>
            <person name="Zhang Y."/>
            <person name="Zimmer A.D."/>
            <person name="Quatrano R.S."/>
            <person name="Mayer K.F.X."/>
            <person name="Goodstein D."/>
            <person name="Casacuberta J.M."/>
            <person name="Vandepoele K."/>
            <person name="Reski R."/>
            <person name="Cuming A.C."/>
            <person name="Tuskan G.A."/>
            <person name="Maumus F."/>
            <person name="Salse J."/>
            <person name="Schmutz J."/>
            <person name="Rensing S.A."/>
        </authorList>
    </citation>
    <scope>NUCLEOTIDE SEQUENCE [LARGE SCALE GENOMIC DNA]</scope>
    <source>
        <strain evidence="4 5">cv. Gransden 2004</strain>
    </source>
</reference>
<dbReference type="EnsemblPlants" id="Pp3c17_23380V3.1">
    <property type="protein sequence ID" value="Pp3c17_23380V3.1"/>
    <property type="gene ID" value="Pp3c17_23380"/>
</dbReference>
<protein>
    <recommendedName>
        <fullName evidence="6">Protein LOW PSII ACCUMULATION 1, chloroplastic</fullName>
    </recommendedName>
</protein>
<feature type="transmembrane region" description="Helical" evidence="2">
    <location>
        <begin position="250"/>
        <end position="270"/>
    </location>
</feature>
<keyword evidence="2" id="KW-0812">Transmembrane</keyword>
<dbReference type="HOGENOM" id="CLU_042585_1_0_1"/>
<evidence type="ECO:0000313" key="4">
    <source>
        <dbReference type="EnsemblPlants" id="Pp3c17_23380V3.1"/>
    </source>
</evidence>
<sequence>MQALLSVRGVPALGSPRASVRARCSAPRAGSLVLLDERRRRGERIVTQDRSNVNCAPGRAMGSRRHVLVRASDSNIASSETATPSSPADAINSGLALFSKGRVKDALALFDAALEMNPSEEEAQAALYNKACCHVRSEEGKEASKALRRALKQYNLKFSVILNDPDMAPFRAMPEFKQLQEEARKGGEEVGGSFRRDLKLISEVQAPFRGIRKFFYVALFLAAGISTLFTVPRFILAIQGGDGAPGVLETVQNLAINIGGGAAFIAIYLWENKKEEEQISRITRDETLSRLPVRLANNRTVELSALRENTRPVIIAGTAENVERSIRASQKYREDLLKRGVLIIPLVWSKNNPTKPKKKLGFGVRPPVDEFEQRIQAAAAKGVIQGEKRFKAEPVSPVEWESWVREQQESEGVTPGEDVFVVLRLDGRIRKSGRGMPEWVDIVNELAPLDTFISKLEK</sequence>
<dbReference type="FunCoup" id="A9SDQ5">
    <property type="interactions" value="1872"/>
</dbReference>
<dbReference type="FunFam" id="1.25.40.10:FF:000290">
    <property type="entry name" value="Protein LOW PSII ACCUMULATION 1, chloroplastic"/>
    <property type="match status" value="1"/>
</dbReference>
<dbReference type="PANTHER" id="PTHR35498">
    <property type="entry name" value="PROTEIN LOW PSII ACCUMULATION 1, CHLOROPLASTIC"/>
    <property type="match status" value="1"/>
</dbReference>
<reference evidence="3 5" key="1">
    <citation type="journal article" date="2008" name="Science">
        <title>The Physcomitrella genome reveals evolutionary insights into the conquest of land by plants.</title>
        <authorList>
            <person name="Rensing S."/>
            <person name="Lang D."/>
            <person name="Zimmer A."/>
            <person name="Terry A."/>
            <person name="Salamov A."/>
            <person name="Shapiro H."/>
            <person name="Nishiyama T."/>
            <person name="Perroud P.-F."/>
            <person name="Lindquist E."/>
            <person name="Kamisugi Y."/>
            <person name="Tanahashi T."/>
            <person name="Sakakibara K."/>
            <person name="Fujita T."/>
            <person name="Oishi K."/>
            <person name="Shin-I T."/>
            <person name="Kuroki Y."/>
            <person name="Toyoda A."/>
            <person name="Suzuki Y."/>
            <person name="Hashimoto A."/>
            <person name="Yamaguchi K."/>
            <person name="Sugano A."/>
            <person name="Kohara Y."/>
            <person name="Fujiyama A."/>
            <person name="Anterola A."/>
            <person name="Aoki S."/>
            <person name="Ashton N."/>
            <person name="Barbazuk W.B."/>
            <person name="Barker E."/>
            <person name="Bennetzen J."/>
            <person name="Bezanilla M."/>
            <person name="Blankenship R."/>
            <person name="Cho S.H."/>
            <person name="Dutcher S."/>
            <person name="Estelle M."/>
            <person name="Fawcett J.A."/>
            <person name="Gundlach H."/>
            <person name="Hanada K."/>
            <person name="Heyl A."/>
            <person name="Hicks K.A."/>
            <person name="Hugh J."/>
            <person name="Lohr M."/>
            <person name="Mayer K."/>
            <person name="Melkozernov A."/>
            <person name="Murata T."/>
            <person name="Nelson D."/>
            <person name="Pils B."/>
            <person name="Prigge M."/>
            <person name="Reiss B."/>
            <person name="Renner T."/>
            <person name="Rombauts S."/>
            <person name="Rushton P."/>
            <person name="Sanderfoot A."/>
            <person name="Schween G."/>
            <person name="Shiu S.-H."/>
            <person name="Stueber K."/>
            <person name="Theodoulou F.L."/>
            <person name="Tu H."/>
            <person name="Van de Peer Y."/>
            <person name="Verrier P.J."/>
            <person name="Waters E."/>
            <person name="Wood A."/>
            <person name="Yang L."/>
            <person name="Cove D."/>
            <person name="Cuming A."/>
            <person name="Hasebe M."/>
            <person name="Lucas S."/>
            <person name="Mishler D.B."/>
            <person name="Reski R."/>
            <person name="Grigoriev I."/>
            <person name="Quatrano R.S."/>
            <person name="Boore J.L."/>
        </authorList>
    </citation>
    <scope>NUCLEOTIDE SEQUENCE [LARGE SCALE GENOMIC DNA]</scope>
    <source>
        <strain evidence="4 5">cv. Gransden 2004</strain>
    </source>
</reference>
<dbReference type="InterPro" id="IPR011990">
    <property type="entry name" value="TPR-like_helical_dom_sf"/>
</dbReference>
<dbReference type="eggNOG" id="ENOG502QQWZ">
    <property type="taxonomic scope" value="Eukaryota"/>
</dbReference>
<dbReference type="OrthoDB" id="1914839at2759"/>
<dbReference type="Proteomes" id="UP000006727">
    <property type="component" value="Chromosome 17"/>
</dbReference>
<dbReference type="KEGG" id="ppp:112294883"/>
<dbReference type="Pfam" id="PF11998">
    <property type="entry name" value="DUF3493"/>
    <property type="match status" value="1"/>
</dbReference>
<dbReference type="SUPFAM" id="SSF48452">
    <property type="entry name" value="TPR-like"/>
    <property type="match status" value="1"/>
</dbReference>
<dbReference type="EMBL" id="ABEU02000017">
    <property type="protein sequence ID" value="PNR36679.1"/>
    <property type="molecule type" value="Genomic_DNA"/>
</dbReference>
<evidence type="ECO:0000256" key="2">
    <source>
        <dbReference type="SAM" id="Phobius"/>
    </source>
</evidence>
<accession>A9SDQ5</accession>
<dbReference type="Gene3D" id="1.25.40.10">
    <property type="entry name" value="Tetratricopeptide repeat domain"/>
    <property type="match status" value="1"/>
</dbReference>
<evidence type="ECO:0008006" key="6">
    <source>
        <dbReference type="Google" id="ProtNLM"/>
    </source>
</evidence>
<name>A9SDQ5_PHYPA</name>
<dbReference type="OMA" id="IWETAGN"/>
<dbReference type="InterPro" id="IPR021883">
    <property type="entry name" value="LPA1-like"/>
</dbReference>
<dbReference type="GO" id="GO:0010270">
    <property type="term" value="P:photosystem II oxygen evolving complex assembly"/>
    <property type="evidence" value="ECO:0000318"/>
    <property type="project" value="GO_Central"/>
</dbReference>
<dbReference type="PaxDb" id="3218-PP1S68_222V6.1"/>
<keyword evidence="2" id="KW-0472">Membrane</keyword>
<dbReference type="Gramene" id="Pp3c17_23380V3.1">
    <property type="protein sequence ID" value="Pp3c17_23380V3.1"/>
    <property type="gene ID" value="Pp3c17_23380"/>
</dbReference>
<dbReference type="AlphaFoldDB" id="A9SDQ5"/>
<dbReference type="PROSITE" id="PS50005">
    <property type="entry name" value="TPR"/>
    <property type="match status" value="1"/>
</dbReference>
<dbReference type="InterPro" id="IPR019734">
    <property type="entry name" value="TPR_rpt"/>
</dbReference>
<evidence type="ECO:0000256" key="1">
    <source>
        <dbReference type="PROSITE-ProRule" id="PRU00339"/>
    </source>
</evidence>
<dbReference type="PANTHER" id="PTHR35498:SF4">
    <property type="entry name" value="PROTEIN LOW PSII ACCUMULATION 1, CHLOROPLASTIC"/>
    <property type="match status" value="1"/>
</dbReference>
<feature type="transmembrane region" description="Helical" evidence="2">
    <location>
        <begin position="214"/>
        <end position="238"/>
    </location>
</feature>
<dbReference type="NCBIfam" id="NF047558">
    <property type="entry name" value="TPR_END_plus"/>
    <property type="match status" value="1"/>
</dbReference>
<keyword evidence="5" id="KW-1185">Reference proteome</keyword>
<dbReference type="RefSeq" id="XP_024401623.1">
    <property type="nucleotide sequence ID" value="XM_024545855.2"/>
</dbReference>
<evidence type="ECO:0000313" key="5">
    <source>
        <dbReference type="Proteomes" id="UP000006727"/>
    </source>
</evidence>
<proteinExistence type="predicted"/>
<dbReference type="EnsemblPlants" id="Pp3c17_23380V3.3">
    <property type="protein sequence ID" value="Pp3c17_23380V3.3"/>
    <property type="gene ID" value="Pp3c17_23380"/>
</dbReference>
<organism evidence="3">
    <name type="scientific">Physcomitrium patens</name>
    <name type="common">Spreading-leaved earth moss</name>
    <name type="synonym">Physcomitrella patens</name>
    <dbReference type="NCBI Taxonomy" id="3218"/>
    <lineage>
        <taxon>Eukaryota</taxon>
        <taxon>Viridiplantae</taxon>
        <taxon>Streptophyta</taxon>
        <taxon>Embryophyta</taxon>
        <taxon>Bryophyta</taxon>
        <taxon>Bryophytina</taxon>
        <taxon>Bryopsida</taxon>
        <taxon>Funariidae</taxon>
        <taxon>Funariales</taxon>
        <taxon>Funariaceae</taxon>
        <taxon>Physcomitrium</taxon>
    </lineage>
</organism>
<gene>
    <name evidence="4" type="primary">LOC112294883</name>
    <name evidence="3" type="ORF">PHYPA_022530</name>
</gene>
<dbReference type="STRING" id="3218.A9SDQ5"/>